<keyword evidence="5 6" id="KW-0472">Membrane</keyword>
<evidence type="ECO:0000256" key="3">
    <source>
        <dbReference type="ARBA" id="ARBA00022692"/>
    </source>
</evidence>
<sequence length="467" mass="49447">MTDAAENSNRAVRRATLAAAVLASFLTPFMGSSVNIALPVIGREFGLDAITLGWVATTYILAAAVFLLPFGRLADIKGRRRIFISGLVLYTLVSVAIGFSQNGAQLIGLRAAQGISAALLFGTGIAILTSVYPPAERGRVLGINAAAVYIGLSLGPTAGGLLTSSFGWRSIFFVTAAIALVALFFIVTRLKTEWQEASNERFDLKGAVVYGLSLTTLMLGFSELPDTTGFILTVIGIVGMAGFIALEGHTPHPILSLNLFRYNTVFALSNAATLINYAATFATGFLLSLYLQFVKGFSPAEAGLILVAQPILMAFISPYAGRLADRFDPRTLATIGMGLSTAGLAMLVFISENTAMLYLIAALIILGTGFGFFSSPNSSAVMGAVPRRQYGIASATLSTMRLVGQMFSLGIVMLLFALIIGRVQISPEVHVELVSSLRVAFAMFTGLCLVGVFASWPRGNKFSQNNS</sequence>
<dbReference type="RefSeq" id="WP_338736735.1">
    <property type="nucleotide sequence ID" value="NZ_CP146612.1"/>
</dbReference>
<dbReference type="PANTHER" id="PTHR42718">
    <property type="entry name" value="MAJOR FACILITATOR SUPERFAMILY MULTIDRUG TRANSPORTER MFSC"/>
    <property type="match status" value="1"/>
</dbReference>
<feature type="transmembrane region" description="Helical" evidence="6">
    <location>
        <begin position="49"/>
        <end position="70"/>
    </location>
</feature>
<name>A0ABZ2J181_9CHLR</name>
<keyword evidence="9" id="KW-1185">Reference proteome</keyword>
<evidence type="ECO:0000256" key="6">
    <source>
        <dbReference type="SAM" id="Phobius"/>
    </source>
</evidence>
<keyword evidence="4 6" id="KW-1133">Transmembrane helix</keyword>
<keyword evidence="2" id="KW-0813">Transport</keyword>
<accession>A0ABZ2J181</accession>
<feature type="transmembrane region" description="Helical" evidence="6">
    <location>
        <begin position="140"/>
        <end position="162"/>
    </location>
</feature>
<dbReference type="PROSITE" id="PS50850">
    <property type="entry name" value="MFS"/>
    <property type="match status" value="1"/>
</dbReference>
<evidence type="ECO:0000256" key="1">
    <source>
        <dbReference type="ARBA" id="ARBA00004651"/>
    </source>
</evidence>
<feature type="transmembrane region" description="Helical" evidence="6">
    <location>
        <begin position="202"/>
        <end position="221"/>
    </location>
</feature>
<feature type="transmembrane region" description="Helical" evidence="6">
    <location>
        <begin position="302"/>
        <end position="320"/>
    </location>
</feature>
<organism evidence="8 9">
    <name type="scientific">Candidatus Dehalogenimonas loeffleri</name>
    <dbReference type="NCBI Taxonomy" id="3127115"/>
    <lineage>
        <taxon>Bacteria</taxon>
        <taxon>Bacillati</taxon>
        <taxon>Chloroflexota</taxon>
        <taxon>Dehalococcoidia</taxon>
        <taxon>Dehalococcoidales</taxon>
        <taxon>Dehalococcoidaceae</taxon>
        <taxon>Dehalogenimonas</taxon>
    </lineage>
</organism>
<dbReference type="EMBL" id="CP146612">
    <property type="protein sequence ID" value="WWX24623.1"/>
    <property type="molecule type" value="Genomic_DNA"/>
</dbReference>
<comment type="subcellular location">
    <subcellularLocation>
        <location evidence="1">Cell membrane</location>
        <topology evidence="1">Multi-pass membrane protein</topology>
    </subcellularLocation>
</comment>
<feature type="transmembrane region" description="Helical" evidence="6">
    <location>
        <begin position="437"/>
        <end position="456"/>
    </location>
</feature>
<feature type="transmembrane region" description="Helical" evidence="6">
    <location>
        <begin position="406"/>
        <end position="425"/>
    </location>
</feature>
<feature type="transmembrane region" description="Helical" evidence="6">
    <location>
        <begin position="168"/>
        <end position="190"/>
    </location>
</feature>
<dbReference type="Proteomes" id="UP001375370">
    <property type="component" value="Chromosome"/>
</dbReference>
<keyword evidence="3 6" id="KW-0812">Transmembrane</keyword>
<dbReference type="PANTHER" id="PTHR42718:SF9">
    <property type="entry name" value="MAJOR FACILITATOR SUPERFAMILY MULTIDRUG TRANSPORTER MFSC"/>
    <property type="match status" value="1"/>
</dbReference>
<evidence type="ECO:0000313" key="8">
    <source>
        <dbReference type="EMBL" id="WWX24623.1"/>
    </source>
</evidence>
<reference evidence="8 9" key="1">
    <citation type="submission" date="2024-03" db="EMBL/GenBank/DDBJ databases">
        <title>A Dehalogenimonas Isolated from Estuarine Sediments Dihaloeliminates Chlorinated Alkanes.</title>
        <authorList>
            <person name="Yang Y."/>
            <person name="Wang H."/>
        </authorList>
    </citation>
    <scope>NUCLEOTIDE SEQUENCE [LARGE SCALE GENOMIC DNA]</scope>
    <source>
        <strain evidence="8 9">W</strain>
    </source>
</reference>
<proteinExistence type="predicted"/>
<feature type="transmembrane region" description="Helical" evidence="6">
    <location>
        <begin position="332"/>
        <end position="350"/>
    </location>
</feature>
<dbReference type="Pfam" id="PF07690">
    <property type="entry name" value="MFS_1"/>
    <property type="match status" value="1"/>
</dbReference>
<evidence type="ECO:0000256" key="4">
    <source>
        <dbReference type="ARBA" id="ARBA00022989"/>
    </source>
</evidence>
<feature type="domain" description="Major facilitator superfamily (MFS) profile" evidence="7">
    <location>
        <begin position="16"/>
        <end position="463"/>
    </location>
</feature>
<dbReference type="SUPFAM" id="SSF103473">
    <property type="entry name" value="MFS general substrate transporter"/>
    <property type="match status" value="1"/>
</dbReference>
<dbReference type="InterPro" id="IPR011701">
    <property type="entry name" value="MFS"/>
</dbReference>
<feature type="transmembrane region" description="Helical" evidence="6">
    <location>
        <begin position="267"/>
        <end position="290"/>
    </location>
</feature>
<feature type="transmembrane region" description="Helical" evidence="6">
    <location>
        <begin position="107"/>
        <end position="128"/>
    </location>
</feature>
<feature type="transmembrane region" description="Helical" evidence="6">
    <location>
        <begin position="227"/>
        <end position="246"/>
    </location>
</feature>
<evidence type="ECO:0000256" key="5">
    <source>
        <dbReference type="ARBA" id="ARBA00023136"/>
    </source>
</evidence>
<evidence type="ECO:0000256" key="2">
    <source>
        <dbReference type="ARBA" id="ARBA00022448"/>
    </source>
</evidence>
<dbReference type="Gene3D" id="1.20.1250.20">
    <property type="entry name" value="MFS general substrate transporter like domains"/>
    <property type="match status" value="2"/>
</dbReference>
<gene>
    <name evidence="8" type="ORF">V8247_04980</name>
</gene>
<evidence type="ECO:0000259" key="7">
    <source>
        <dbReference type="PROSITE" id="PS50850"/>
    </source>
</evidence>
<evidence type="ECO:0000313" key="9">
    <source>
        <dbReference type="Proteomes" id="UP001375370"/>
    </source>
</evidence>
<dbReference type="CDD" id="cd17321">
    <property type="entry name" value="MFS_MMR_MDR_like"/>
    <property type="match status" value="1"/>
</dbReference>
<protein>
    <submittedName>
        <fullName evidence="8">MFS transporter</fullName>
    </submittedName>
</protein>
<dbReference type="InterPro" id="IPR020846">
    <property type="entry name" value="MFS_dom"/>
</dbReference>
<dbReference type="InterPro" id="IPR036259">
    <property type="entry name" value="MFS_trans_sf"/>
</dbReference>
<feature type="transmembrane region" description="Helical" evidence="6">
    <location>
        <begin position="356"/>
        <end position="373"/>
    </location>
</feature>
<feature type="transmembrane region" description="Helical" evidence="6">
    <location>
        <begin position="82"/>
        <end position="101"/>
    </location>
</feature>